<dbReference type="Gene3D" id="3.50.50.60">
    <property type="entry name" value="FAD/NAD(P)-binding domain"/>
    <property type="match status" value="2"/>
</dbReference>
<dbReference type="InterPro" id="IPR050464">
    <property type="entry name" value="Zeta_carotene_desat/Oxidored"/>
</dbReference>
<dbReference type="SUPFAM" id="SSF51905">
    <property type="entry name" value="FAD/NAD(P)-binding domain"/>
    <property type="match status" value="1"/>
</dbReference>
<dbReference type="RefSeq" id="WP_070364423.1">
    <property type="nucleotide sequence ID" value="NZ_CP016070.1"/>
</dbReference>
<dbReference type="Proteomes" id="UP000185608">
    <property type="component" value="Chromosome"/>
</dbReference>
<dbReference type="GeneID" id="29828485"/>
<dbReference type="GO" id="GO:0016491">
    <property type="term" value="F:oxidoreductase activity"/>
    <property type="evidence" value="ECO:0007669"/>
    <property type="project" value="InterPro"/>
</dbReference>
<evidence type="ECO:0000313" key="3">
    <source>
        <dbReference type="EMBL" id="AOW79673.1"/>
    </source>
</evidence>
<dbReference type="KEGG" id="halh:HTSR_0474"/>
<evidence type="ECO:0000259" key="2">
    <source>
        <dbReference type="Pfam" id="PF01593"/>
    </source>
</evidence>
<protein>
    <recommendedName>
        <fullName evidence="2">Amine oxidase domain-containing protein</fullName>
    </recommendedName>
</protein>
<dbReference type="AlphaFoldDB" id="A0A1D8S2V8"/>
<dbReference type="InterPro" id="IPR002937">
    <property type="entry name" value="Amino_oxidase"/>
</dbReference>
<feature type="region of interest" description="Disordered" evidence="1">
    <location>
        <begin position="390"/>
        <end position="417"/>
    </location>
</feature>
<dbReference type="PANTHER" id="PTHR42923:SF3">
    <property type="entry name" value="PROTOPORPHYRINOGEN OXIDASE"/>
    <property type="match status" value="1"/>
</dbReference>
<feature type="compositionally biased region" description="Basic and acidic residues" evidence="1">
    <location>
        <begin position="392"/>
        <end position="417"/>
    </location>
</feature>
<feature type="domain" description="Amine oxidase" evidence="2">
    <location>
        <begin position="10"/>
        <end position="269"/>
    </location>
</feature>
<dbReference type="PANTHER" id="PTHR42923">
    <property type="entry name" value="PROTOPORPHYRINOGEN OXIDASE"/>
    <property type="match status" value="1"/>
</dbReference>
<evidence type="ECO:0000313" key="4">
    <source>
        <dbReference type="Proteomes" id="UP000185608"/>
    </source>
</evidence>
<dbReference type="EMBL" id="CP016070">
    <property type="protein sequence ID" value="AOW79673.1"/>
    <property type="molecule type" value="Genomic_DNA"/>
</dbReference>
<reference evidence="3 4" key="1">
    <citation type="submission" date="2016-06" db="EMBL/GenBank/DDBJ databases">
        <title>Discovery of anaerobic lithoheterotrophic haloarchaeon capable of sulfur respiration by hydrogen and formate.</title>
        <authorList>
            <person name="Sorokin D.Y."/>
            <person name="Kublanov I.V."/>
            <person name="Roman P."/>
            <person name="Sinninghe Damste J.S."/>
            <person name="Golyshin P.N."/>
            <person name="Rojo D."/>
            <person name="Ciordia S."/>
            <person name="Mena Md.C."/>
            <person name="Ferrer M."/>
            <person name="Smedile F."/>
            <person name="Messina E."/>
            <person name="La Cono V."/>
            <person name="Yakimov M.M."/>
        </authorList>
    </citation>
    <scope>NUCLEOTIDE SEQUENCE [LARGE SCALE GENOMIC DNA]</scope>
    <source>
        <strain evidence="3 4">HTSR1</strain>
    </source>
</reference>
<dbReference type="Pfam" id="PF01593">
    <property type="entry name" value="Amino_oxidase"/>
    <property type="match status" value="1"/>
</dbReference>
<name>A0A1D8S2V8_9EURY</name>
<dbReference type="PRINTS" id="PR00420">
    <property type="entry name" value="RNGMNOXGNASE"/>
</dbReference>
<evidence type="ECO:0000256" key="1">
    <source>
        <dbReference type="SAM" id="MobiDB-lite"/>
    </source>
</evidence>
<dbReference type="InterPro" id="IPR036188">
    <property type="entry name" value="FAD/NAD-bd_sf"/>
</dbReference>
<dbReference type="STRING" id="1873524.HSR6_0459"/>
<proteinExistence type="predicted"/>
<gene>
    <name evidence="3" type="ORF">HTSR_0474</name>
</gene>
<sequence length="417" mass="45991">MSVAVIGAGIAGIASAHTLQADGLEVSLFEKRDFSDGDVPDQPRFIAASDDAVLDLASGLGVEDAVRPVPLERMGAFQDGEITTFDQMEIFLKPRQDLSLFEKIMRVVFAPVVGLDRASVREFHSALADHQFDPLDRDLYNERLHEQSIQEWMAQFDDGLQELLIKPTLRAMTYDDDFEHTSADRSVAALKKVVRMVQDGASVLPNGQRPFYEALGEELPAENLRTGTEVTAITAETDSVLVEFRDDGTTTEASFDAAVLATPIDRSAELLEADFDFEYNQTRGVVLDGTLTEDLALLIGGDEAYNLRSVVAVGETHNAFVRDMNTDIDVEAVYDGEPTRRAAETVTTTPHIEPGKSIPEIQYDDRVFLAGDFRYYPSFDTAARTGRAAAAKVREQLRGDDGRSGDHDRQPEPGRRQ</sequence>
<organism evidence="3 4">
    <name type="scientific">Halodesulfurarchaeum formicicum</name>
    <dbReference type="NCBI Taxonomy" id="1873524"/>
    <lineage>
        <taxon>Archaea</taxon>
        <taxon>Methanobacteriati</taxon>
        <taxon>Methanobacteriota</taxon>
        <taxon>Stenosarchaea group</taxon>
        <taxon>Halobacteria</taxon>
        <taxon>Halobacteriales</taxon>
        <taxon>Halobacteriaceae</taxon>
        <taxon>Halodesulfurarchaeum</taxon>
    </lineage>
</organism>
<accession>A0A1D8S2V8</accession>